<protein>
    <submittedName>
        <fullName evidence="1">Uncharacterized protein</fullName>
    </submittedName>
</protein>
<evidence type="ECO:0000313" key="1">
    <source>
        <dbReference type="EMBL" id="CEK72745.1"/>
    </source>
</evidence>
<dbReference type="EMBL" id="HACG01025880">
    <property type="protein sequence ID" value="CEK72745.1"/>
    <property type="molecule type" value="Transcribed_RNA"/>
</dbReference>
<proteinExistence type="predicted"/>
<dbReference type="AlphaFoldDB" id="A0A0B6ZYB0"/>
<reference evidence="1" key="1">
    <citation type="submission" date="2014-12" db="EMBL/GenBank/DDBJ databases">
        <title>Insight into the proteome of Arion vulgaris.</title>
        <authorList>
            <person name="Aradska J."/>
            <person name="Bulat T."/>
            <person name="Smidak R."/>
            <person name="Sarate P."/>
            <person name="Gangsoo J."/>
            <person name="Sialana F."/>
            <person name="Bilban M."/>
            <person name="Lubec G."/>
        </authorList>
    </citation>
    <scope>NUCLEOTIDE SEQUENCE</scope>
    <source>
        <tissue evidence="1">Skin</tissue>
    </source>
</reference>
<name>A0A0B6ZYB0_9EUPU</name>
<organism evidence="1">
    <name type="scientific">Arion vulgaris</name>
    <dbReference type="NCBI Taxonomy" id="1028688"/>
    <lineage>
        <taxon>Eukaryota</taxon>
        <taxon>Metazoa</taxon>
        <taxon>Spiralia</taxon>
        <taxon>Lophotrochozoa</taxon>
        <taxon>Mollusca</taxon>
        <taxon>Gastropoda</taxon>
        <taxon>Heterobranchia</taxon>
        <taxon>Euthyneura</taxon>
        <taxon>Panpulmonata</taxon>
        <taxon>Eupulmonata</taxon>
        <taxon>Stylommatophora</taxon>
        <taxon>Helicina</taxon>
        <taxon>Arionoidea</taxon>
        <taxon>Arionidae</taxon>
        <taxon>Arion</taxon>
    </lineage>
</organism>
<accession>A0A0B6ZYB0</accession>
<gene>
    <name evidence="1" type="primary">ORF83758</name>
</gene>
<sequence length="52" mass="5809">MGCHNATVESDNTQRESNGECVYCKQNGINLCKIYNMLTEGTLSPHKGNYKL</sequence>